<name>G2I775_KOMMN</name>
<dbReference type="STRING" id="634177.GLX_15600"/>
<evidence type="ECO:0000313" key="3">
    <source>
        <dbReference type="EMBL" id="BAK83972.1"/>
    </source>
</evidence>
<evidence type="ECO:0000259" key="2">
    <source>
        <dbReference type="Pfam" id="PF06890"/>
    </source>
</evidence>
<dbReference type="Proteomes" id="UP000009044">
    <property type="component" value="Chromosome"/>
</dbReference>
<reference evidence="5" key="1">
    <citation type="journal article" date="2011" name="J. Bacteriol.">
        <title>Complete genome sequence of NBRC 3288, a unique cellulose-nonproducing strain of Gluconacetobacter xylinus isolated from vinegar.</title>
        <authorList>
            <person name="Ogino H."/>
            <person name="Azuma Y."/>
            <person name="Hosoyama A."/>
            <person name="Nakazawa H."/>
            <person name="Matsutani M."/>
            <person name="Hasegawa A."/>
            <person name="Otsuyama K."/>
            <person name="Matsushita K."/>
            <person name="Fujita N."/>
            <person name="Shirai M."/>
        </authorList>
    </citation>
    <scope>NUCLEOTIDE SEQUENCE [LARGE SCALE GENOMIC DNA]</scope>
    <source>
        <strain evidence="5">NBRC 3288 / BCRC 11682 / LMG 1693</strain>
    </source>
</reference>
<dbReference type="eggNOG" id="COG4384">
    <property type="taxonomic scope" value="Bacteria"/>
</dbReference>
<dbReference type="EMBL" id="AP012159">
    <property type="protein sequence ID" value="BAK84541.1"/>
    <property type="molecule type" value="Genomic_DNA"/>
</dbReference>
<proteinExistence type="predicted"/>
<feature type="compositionally biased region" description="Low complexity" evidence="1">
    <location>
        <begin position="144"/>
        <end position="158"/>
    </location>
</feature>
<evidence type="ECO:0000313" key="5">
    <source>
        <dbReference type="Proteomes" id="UP000009044"/>
    </source>
</evidence>
<feature type="region of interest" description="Disordered" evidence="1">
    <location>
        <begin position="139"/>
        <end position="158"/>
    </location>
</feature>
<dbReference type="Pfam" id="PF18946">
    <property type="entry name" value="Apex"/>
    <property type="match status" value="1"/>
</dbReference>
<dbReference type="InterPro" id="IPR053861">
    <property type="entry name" value="Phage_Mu_Gp45_N"/>
</dbReference>
<dbReference type="InterPro" id="IPR044033">
    <property type="entry name" value="GpV-like_apex"/>
</dbReference>
<evidence type="ECO:0000256" key="1">
    <source>
        <dbReference type="SAM" id="MobiDB-lite"/>
    </source>
</evidence>
<reference evidence="3" key="2">
    <citation type="submission" date="2011-04" db="EMBL/GenBank/DDBJ databases">
        <authorList>
            <consortium name="Gluconacetobacter xylinus genome sequencing consortium"/>
        </authorList>
    </citation>
    <scope>NUCLEOTIDE SEQUENCE</scope>
    <source>
        <strain evidence="3">NBRC 3288</strain>
    </source>
</reference>
<gene>
    <name evidence="3" type="ordered locus">GLX_15600</name>
    <name evidence="4" type="ordered locus">GLX_21290</name>
</gene>
<protein>
    <submittedName>
        <fullName evidence="3">Bacteriophage protein</fullName>
    </submittedName>
</protein>
<dbReference type="KEGG" id="gxy:GLX_15600"/>
<organism evidence="3 5">
    <name type="scientific">Komagataeibacter medellinensis (strain NBRC 3288 / BCRC 11682 / LMG 1693 / Kondo 51)</name>
    <name type="common">Gluconacetobacter medellinensis</name>
    <dbReference type="NCBI Taxonomy" id="634177"/>
    <lineage>
        <taxon>Bacteria</taxon>
        <taxon>Pseudomonadati</taxon>
        <taxon>Pseudomonadota</taxon>
        <taxon>Alphaproteobacteria</taxon>
        <taxon>Acetobacterales</taxon>
        <taxon>Acetobacteraceae</taxon>
        <taxon>Komagataeibacter</taxon>
    </lineage>
</organism>
<evidence type="ECO:0000313" key="4">
    <source>
        <dbReference type="EMBL" id="BAK84541.1"/>
    </source>
</evidence>
<accession>G2I775</accession>
<dbReference type="HOGENOM" id="CLU_1667094_0_0_5"/>
<dbReference type="EMBL" id="AP012159">
    <property type="protein sequence ID" value="BAK83972.1"/>
    <property type="molecule type" value="Genomic_DNA"/>
</dbReference>
<dbReference type="KEGG" id="gxy:GLX_21290"/>
<dbReference type="PATRIC" id="fig|634177.7.peg.1785"/>
<sequence>MRHLLSRLFGIGRTTTAPNDSGPVQTVQISLNEYETLDGKPVIIAYGLISCPPVGSDVMLTCTGGKRTDSVITGHNHQKYRHTGAQPGEAGIANPVVGTVILAKANGDVYIKPASGKVIVDGGTVTAKDFITAGGVKLSDHTHSGVQQGSSSTQGPQG</sequence>
<dbReference type="RefSeq" id="WP_014105514.1">
    <property type="nucleotide sequence ID" value="NC_016027.1"/>
</dbReference>
<feature type="domain" description="Bacteriophage Mu Gp45 N-terminal" evidence="2">
    <location>
        <begin position="16"/>
        <end position="78"/>
    </location>
</feature>
<dbReference type="Pfam" id="PF06890">
    <property type="entry name" value="Phage_Mu_Gp45"/>
    <property type="match status" value="1"/>
</dbReference>
<dbReference type="AlphaFoldDB" id="G2I775"/>